<reference evidence="4" key="1">
    <citation type="submission" date="2023-03" db="EMBL/GenBank/DDBJ databases">
        <title>Massive genome expansion in bonnet fungi (Mycena s.s.) driven by repeated elements and novel gene families across ecological guilds.</title>
        <authorList>
            <consortium name="Lawrence Berkeley National Laboratory"/>
            <person name="Harder C.B."/>
            <person name="Miyauchi S."/>
            <person name="Viragh M."/>
            <person name="Kuo A."/>
            <person name="Thoen E."/>
            <person name="Andreopoulos B."/>
            <person name="Lu D."/>
            <person name="Skrede I."/>
            <person name="Drula E."/>
            <person name="Henrissat B."/>
            <person name="Morin E."/>
            <person name="Kohler A."/>
            <person name="Barry K."/>
            <person name="LaButti K."/>
            <person name="Morin E."/>
            <person name="Salamov A."/>
            <person name="Lipzen A."/>
            <person name="Mereny Z."/>
            <person name="Hegedus B."/>
            <person name="Baldrian P."/>
            <person name="Stursova M."/>
            <person name="Weitz H."/>
            <person name="Taylor A."/>
            <person name="Grigoriev I.V."/>
            <person name="Nagy L.G."/>
            <person name="Martin F."/>
            <person name="Kauserud H."/>
        </authorList>
    </citation>
    <scope>NUCLEOTIDE SEQUENCE</scope>
    <source>
        <strain evidence="4">CBHHK182m</strain>
    </source>
</reference>
<dbReference type="InterPro" id="IPR036465">
    <property type="entry name" value="vWFA_dom_sf"/>
</dbReference>
<dbReference type="InterPro" id="IPR002035">
    <property type="entry name" value="VWF_A"/>
</dbReference>
<feature type="region of interest" description="Disordered" evidence="1">
    <location>
        <begin position="806"/>
        <end position="836"/>
    </location>
</feature>
<dbReference type="Proteomes" id="UP001215598">
    <property type="component" value="Unassembled WGS sequence"/>
</dbReference>
<accession>A0AAD7K1X7</accession>
<dbReference type="PANTHER" id="PTHR45737">
    <property type="entry name" value="VON WILLEBRAND FACTOR A DOMAIN-CONTAINING PROTEIN 5A"/>
    <property type="match status" value="1"/>
</dbReference>
<proteinExistence type="predicted"/>
<name>A0AAD7K1X7_9AGAR</name>
<evidence type="ECO:0000313" key="5">
    <source>
        <dbReference type="Proteomes" id="UP001215598"/>
    </source>
</evidence>
<feature type="compositionally biased region" description="Polar residues" evidence="1">
    <location>
        <begin position="889"/>
        <end position="899"/>
    </location>
</feature>
<comment type="caution">
    <text evidence="4">The sequence shown here is derived from an EMBL/GenBank/DDBJ whole genome shotgun (WGS) entry which is preliminary data.</text>
</comment>
<dbReference type="PROSITE" id="PS51468">
    <property type="entry name" value="VIT"/>
    <property type="match status" value="1"/>
</dbReference>
<evidence type="ECO:0000259" key="3">
    <source>
        <dbReference type="PROSITE" id="PS51468"/>
    </source>
</evidence>
<feature type="compositionally biased region" description="Low complexity" evidence="1">
    <location>
        <begin position="877"/>
        <end position="888"/>
    </location>
</feature>
<organism evidence="4 5">
    <name type="scientific">Mycena metata</name>
    <dbReference type="NCBI Taxonomy" id="1033252"/>
    <lineage>
        <taxon>Eukaryota</taxon>
        <taxon>Fungi</taxon>
        <taxon>Dikarya</taxon>
        <taxon>Basidiomycota</taxon>
        <taxon>Agaricomycotina</taxon>
        <taxon>Agaricomycetes</taxon>
        <taxon>Agaricomycetidae</taxon>
        <taxon>Agaricales</taxon>
        <taxon>Marasmiineae</taxon>
        <taxon>Mycenaceae</taxon>
        <taxon>Mycena</taxon>
    </lineage>
</organism>
<dbReference type="InterPro" id="IPR013694">
    <property type="entry name" value="VIT"/>
</dbReference>
<feature type="region of interest" description="Disordered" evidence="1">
    <location>
        <begin position="870"/>
        <end position="925"/>
    </location>
</feature>
<evidence type="ECO:0000259" key="2">
    <source>
        <dbReference type="PROSITE" id="PS50234"/>
    </source>
</evidence>
<dbReference type="SUPFAM" id="SSF53300">
    <property type="entry name" value="vWA-like"/>
    <property type="match status" value="1"/>
</dbReference>
<feature type="compositionally biased region" description="Basic and acidic residues" evidence="1">
    <location>
        <begin position="816"/>
        <end position="825"/>
    </location>
</feature>
<gene>
    <name evidence="4" type="ORF">B0H16DRAFT_1880497</name>
</gene>
<protein>
    <submittedName>
        <fullName evidence="4">von Willebrand factor type A domain-containing protein</fullName>
    </submittedName>
</protein>
<dbReference type="PROSITE" id="PS50234">
    <property type="entry name" value="VWFA"/>
    <property type="match status" value="1"/>
</dbReference>
<evidence type="ECO:0000256" key="1">
    <source>
        <dbReference type="SAM" id="MobiDB-lite"/>
    </source>
</evidence>
<feature type="domain" description="VIT" evidence="3">
    <location>
        <begin position="1"/>
        <end position="130"/>
    </location>
</feature>
<dbReference type="SMART" id="SM00327">
    <property type="entry name" value="VWA"/>
    <property type="match status" value="1"/>
</dbReference>
<dbReference type="Gene3D" id="3.40.50.410">
    <property type="entry name" value="von Willebrand factor, type A domain"/>
    <property type="match status" value="1"/>
</dbReference>
<dbReference type="AlphaFoldDB" id="A0AAD7K1X7"/>
<feature type="domain" description="VWFA" evidence="2">
    <location>
        <begin position="279"/>
        <end position="466"/>
    </location>
</feature>
<keyword evidence="5" id="KW-1185">Reference proteome</keyword>
<dbReference type="PANTHER" id="PTHR45737:SF6">
    <property type="entry name" value="VON WILLEBRAND FACTOR A DOMAIN-CONTAINING PROTEIN 5A"/>
    <property type="match status" value="1"/>
</dbReference>
<dbReference type="Pfam" id="PF13768">
    <property type="entry name" value="VWA_3"/>
    <property type="match status" value="1"/>
</dbReference>
<dbReference type="Pfam" id="PF08487">
    <property type="entry name" value="VIT"/>
    <property type="match status" value="1"/>
</dbReference>
<dbReference type="SMART" id="SM00609">
    <property type="entry name" value="VIT"/>
    <property type="match status" value="1"/>
</dbReference>
<sequence length="1037" mass="111984">MYGLYYTHRNQVLYLPLLGVRAEASIKELAAQVKLTQVYGNDRLFPIEASYSFPIPARASVCGFVMIKQDGTRVVGSVLEKQEARKTYNTAVAKGQLASLMEQQTPDIFQVSVGNIPPEEQVQIELVYATELAEDEENDSIRFHLPFHIGARYGSAPAPLTRFTSTSAITSKSTPFLIINASVEAVAPIAKISSPSHTTTTELGPDPALPNFKELPFSHYARVSLSSNSPLTKDFVLTVKSAGLDAPRCVAELHPTHNTAALALTLVPRFTLPDLARQEFILLVDRSGSMSNKRISAARKALVVLLRALPHQDSLFQIVSFGSTVSELWQAGSRAYNQATLEEATRHVDGMDANYGGTEIRQALAKCFRIRARDRPTSVLVLTDGEAYDVEGVLAEVSGAVKTAQEGAPLRVSVLGIGNSVSTAMCEGIARVGHGACMLVTEEETTFTGKVARLLQAARTPLISNISVDWGRPELEDEFKLVGKLEKSEKVVEQKSEEKQKSLNIFDEAVDPTHLDKTGPPPPPRVILPPPSDVQQSPFKIRNLFPGTRVNIYAILQGRSSIPQTVTLHGSTPDGASISLPVPVTVSRLPSTPALHALAARKIIQDLEDGQHAVALATLKDPGDTDLLAGTVHASIVRLGTTYSITSTYTSFVAVDETPGAARAPPPENTHQAPPPYVRQTPQSLWNSYDPTIEDSTPWTASEEYGVSARARDPMVSEEYGVSARRGDPEAYGAPSRVHTAVVAPQPSVSSSTPRKAKRGSIISGLFRRGSVTGSASAVENIPVVQPAVQPVQSYVLSSRDYDPTVEDYDPTIEDVPWRGQEEYSSRPPPAAQARGTAEPVYHDYLDSVPESDSGPIAYKGKKSHRLSGLFSRKRLSGTGSTSASISTNEHQAYSQAVNSLPARPSVSAPQQSGESSPKPTTKEDSRLEALARLQSFDGAFPASQDVLSVTGLTLKEGKTIEDVRLLLPKSAREEDQVLASVLAMVFALERVRASGGQADRDAWVGMYDKVRAWLESMLQGRGVVRSLEEKVAALLA</sequence>
<evidence type="ECO:0000313" key="4">
    <source>
        <dbReference type="EMBL" id="KAJ7774030.1"/>
    </source>
</evidence>
<dbReference type="EMBL" id="JARKIB010000012">
    <property type="protein sequence ID" value="KAJ7774030.1"/>
    <property type="molecule type" value="Genomic_DNA"/>
</dbReference>
<feature type="compositionally biased region" description="Polar residues" evidence="1">
    <location>
        <begin position="908"/>
        <end position="920"/>
    </location>
</feature>